<evidence type="ECO:0000313" key="16">
    <source>
        <dbReference type="Proteomes" id="UP000230750"/>
    </source>
</evidence>
<dbReference type="Proteomes" id="UP000230750">
    <property type="component" value="Unassembled WGS sequence"/>
</dbReference>
<keyword evidence="16" id="KW-1185">Reference proteome</keyword>
<evidence type="ECO:0000256" key="13">
    <source>
        <dbReference type="ARBA" id="ARBA00023180"/>
    </source>
</evidence>
<evidence type="ECO:0000313" key="15">
    <source>
        <dbReference type="EMBL" id="PIK56476.1"/>
    </source>
</evidence>
<keyword evidence="4" id="KW-0808">Transferase</keyword>
<evidence type="ECO:0000256" key="5">
    <source>
        <dbReference type="ARBA" id="ARBA00022692"/>
    </source>
</evidence>
<name>A0A2G8L8A3_STIJA</name>
<proteinExistence type="inferred from homology"/>
<comment type="catalytic activity">
    <reaction evidence="14">
        <text>a ganglioside GM1b (d18:1(4E)) + CMP-N-acetyl-beta-neuraminate = a ganglioside GD1alpha (d18:1(4E)) + CMP + H(+)</text>
        <dbReference type="Rhea" id="RHEA:41968"/>
        <dbReference type="ChEBI" id="CHEBI:15378"/>
        <dbReference type="ChEBI" id="CHEBI:57812"/>
        <dbReference type="ChEBI" id="CHEBI:60377"/>
        <dbReference type="ChEBI" id="CHEBI:78568"/>
        <dbReference type="ChEBI" id="CHEBI:78569"/>
    </reaction>
    <physiologicalReaction direction="left-to-right" evidence="14">
        <dbReference type="Rhea" id="RHEA:41969"/>
    </physiologicalReaction>
</comment>
<dbReference type="InterPro" id="IPR001675">
    <property type="entry name" value="Glyco_trans_29"/>
</dbReference>
<dbReference type="Gene3D" id="3.90.1480.20">
    <property type="entry name" value="Glycosyl transferase family 29"/>
    <property type="match status" value="1"/>
</dbReference>
<protein>
    <submittedName>
        <fullName evidence="15">Uncharacterized protein</fullName>
    </submittedName>
</protein>
<keyword evidence="13" id="KW-0325">Glycoprotein</keyword>
<dbReference type="PANTHER" id="PTHR45906:SF1">
    <property type="entry name" value="ALPHA-N-ACETYL-NEURAMINYL-2,3-BETA-GALACTOSYL-1, 3-N-ACETYL-GALACTOSAMINIDE ALPHA-2,6-SIALYLTRANSFERASE-LIKE"/>
    <property type="match status" value="1"/>
</dbReference>
<comment type="caution">
    <text evidence="15">The sequence shown here is derived from an EMBL/GenBank/DDBJ whole genome shotgun (WGS) entry which is preliminary data.</text>
</comment>
<evidence type="ECO:0000256" key="4">
    <source>
        <dbReference type="ARBA" id="ARBA00022679"/>
    </source>
</evidence>
<evidence type="ECO:0000256" key="9">
    <source>
        <dbReference type="ARBA" id="ARBA00023034"/>
    </source>
</evidence>
<keyword evidence="7" id="KW-0730">Sialic acid</keyword>
<reference evidence="15 16" key="1">
    <citation type="journal article" date="2017" name="PLoS Biol.">
        <title>The sea cucumber genome provides insights into morphological evolution and visceral regeneration.</title>
        <authorList>
            <person name="Zhang X."/>
            <person name="Sun L."/>
            <person name="Yuan J."/>
            <person name="Sun Y."/>
            <person name="Gao Y."/>
            <person name="Zhang L."/>
            <person name="Li S."/>
            <person name="Dai H."/>
            <person name="Hamel J.F."/>
            <person name="Liu C."/>
            <person name="Yu Y."/>
            <person name="Liu S."/>
            <person name="Lin W."/>
            <person name="Guo K."/>
            <person name="Jin S."/>
            <person name="Xu P."/>
            <person name="Storey K.B."/>
            <person name="Huan P."/>
            <person name="Zhang T."/>
            <person name="Zhou Y."/>
            <person name="Zhang J."/>
            <person name="Lin C."/>
            <person name="Li X."/>
            <person name="Xing L."/>
            <person name="Huo D."/>
            <person name="Sun M."/>
            <person name="Wang L."/>
            <person name="Mercier A."/>
            <person name="Li F."/>
            <person name="Yang H."/>
            <person name="Xiang J."/>
        </authorList>
    </citation>
    <scope>NUCLEOTIDE SEQUENCE [LARGE SCALE GENOMIC DNA]</scope>
    <source>
        <strain evidence="15">Shaxun</strain>
        <tissue evidence="15">Muscle</tissue>
    </source>
</reference>
<comment type="subcellular location">
    <subcellularLocation>
        <location evidence="1">Golgi apparatus membrane</location>
        <topology evidence="1">Single-pass type II membrane protein</topology>
    </subcellularLocation>
</comment>
<evidence type="ECO:0000256" key="12">
    <source>
        <dbReference type="ARBA" id="ARBA00023157"/>
    </source>
</evidence>
<keyword evidence="12" id="KW-1015">Disulfide bond</keyword>
<gene>
    <name evidence="15" type="ORF">BSL78_06639</name>
</gene>
<evidence type="ECO:0000256" key="7">
    <source>
        <dbReference type="ARBA" id="ARBA00022981"/>
    </source>
</evidence>
<dbReference type="GO" id="GO:0001665">
    <property type="term" value="F:alpha-N-acetylgalactosaminide alpha-2,6-sialyltransferase activity"/>
    <property type="evidence" value="ECO:0007669"/>
    <property type="project" value="TreeGrafter"/>
</dbReference>
<evidence type="ECO:0000256" key="2">
    <source>
        <dbReference type="ARBA" id="ARBA00006003"/>
    </source>
</evidence>
<accession>A0A2G8L8A3</accession>
<keyword evidence="5" id="KW-0812">Transmembrane</keyword>
<dbReference type="STRING" id="307972.A0A2G8L8A3"/>
<comment type="similarity">
    <text evidence="2">Belongs to the glycosyltransferase 29 family.</text>
</comment>
<keyword evidence="3" id="KW-0328">Glycosyltransferase</keyword>
<keyword evidence="10" id="KW-0443">Lipid metabolism</keyword>
<evidence type="ECO:0000256" key="10">
    <source>
        <dbReference type="ARBA" id="ARBA00023098"/>
    </source>
</evidence>
<evidence type="ECO:0000256" key="3">
    <source>
        <dbReference type="ARBA" id="ARBA00022676"/>
    </source>
</evidence>
<evidence type="ECO:0000256" key="1">
    <source>
        <dbReference type="ARBA" id="ARBA00004323"/>
    </source>
</evidence>
<evidence type="ECO:0000256" key="8">
    <source>
        <dbReference type="ARBA" id="ARBA00022989"/>
    </source>
</evidence>
<keyword evidence="9" id="KW-0333">Golgi apparatus</keyword>
<keyword evidence="6" id="KW-0735">Signal-anchor</keyword>
<dbReference type="InterPro" id="IPR038578">
    <property type="entry name" value="GT29-like_sf"/>
</dbReference>
<evidence type="ECO:0000256" key="6">
    <source>
        <dbReference type="ARBA" id="ARBA00022968"/>
    </source>
</evidence>
<dbReference type="OrthoDB" id="10264956at2759"/>
<sequence>MANSSLGSVIDSYDGVFRLDADPTSGHEDDVGEKTSVRVVAPNSISELDVKRELLQNETLVFYGSEHIFSLGLAPKVIFNISSSYPDMAVYRMTDGFEMAANSLFELHTNIKRRKVEMEFSSAFHAVLLMMDVCQESHLYGFIPNEYCLDSRLSQLASYKYYHQRKEDLTECEVYQALAEMGSNRPFKEREVIKDLQEEGKVTVKNRSGPKQVI</sequence>
<dbReference type="AlphaFoldDB" id="A0A2G8L8A3"/>
<keyword evidence="8" id="KW-1133">Transmembrane helix</keyword>
<dbReference type="GO" id="GO:0001574">
    <property type="term" value="P:ganglioside biosynthetic process"/>
    <property type="evidence" value="ECO:0007669"/>
    <property type="project" value="TreeGrafter"/>
</dbReference>
<evidence type="ECO:0000256" key="14">
    <source>
        <dbReference type="ARBA" id="ARBA00043744"/>
    </source>
</evidence>
<dbReference type="GO" id="GO:0000139">
    <property type="term" value="C:Golgi membrane"/>
    <property type="evidence" value="ECO:0007669"/>
    <property type="project" value="UniProtKB-SubCell"/>
</dbReference>
<keyword evidence="11" id="KW-0472">Membrane</keyword>
<dbReference type="EMBL" id="MRZV01000175">
    <property type="protein sequence ID" value="PIK56476.1"/>
    <property type="molecule type" value="Genomic_DNA"/>
</dbReference>
<dbReference type="PANTHER" id="PTHR45906">
    <property type="entry name" value="ALPHA-N-ACETYL-NEURAMINYL-2,3-BETA-GALACTOSYL-1, 3-N-ACETYL-GALACTOSAMINIDE ALPHA-2,6-SIALYLTRANSFERASE-LIKE"/>
    <property type="match status" value="1"/>
</dbReference>
<dbReference type="Pfam" id="PF00777">
    <property type="entry name" value="Glyco_transf_29"/>
    <property type="match status" value="1"/>
</dbReference>
<evidence type="ECO:0000256" key="11">
    <source>
        <dbReference type="ARBA" id="ARBA00023136"/>
    </source>
</evidence>
<organism evidence="15 16">
    <name type="scientific">Stichopus japonicus</name>
    <name type="common">Sea cucumber</name>
    <dbReference type="NCBI Taxonomy" id="307972"/>
    <lineage>
        <taxon>Eukaryota</taxon>
        <taxon>Metazoa</taxon>
        <taxon>Echinodermata</taxon>
        <taxon>Eleutherozoa</taxon>
        <taxon>Echinozoa</taxon>
        <taxon>Holothuroidea</taxon>
        <taxon>Aspidochirotacea</taxon>
        <taxon>Aspidochirotida</taxon>
        <taxon>Stichopodidae</taxon>
        <taxon>Apostichopus</taxon>
    </lineage>
</organism>